<feature type="binding site" description="axial binding residue" evidence="2">
    <location>
        <position position="429"/>
    </location>
    <ligand>
        <name>heme</name>
        <dbReference type="ChEBI" id="CHEBI:30413"/>
    </ligand>
    <ligandPart>
        <name>Fe</name>
        <dbReference type="ChEBI" id="CHEBI:18248"/>
    </ligandPart>
</feature>
<keyword evidence="2 3" id="KW-0479">Metal-binding</keyword>
<dbReference type="InterPro" id="IPR036396">
    <property type="entry name" value="Cyt_P450_sf"/>
</dbReference>
<organism evidence="4">
    <name type="scientific">Perinereis aibuhitensis</name>
    <name type="common">Korean lugworm</name>
    <name type="synonym">Nereis aibuhitensis</name>
    <dbReference type="NCBI Taxonomy" id="126650"/>
    <lineage>
        <taxon>Eukaryota</taxon>
        <taxon>Metazoa</taxon>
        <taxon>Spiralia</taxon>
        <taxon>Lophotrochozoa</taxon>
        <taxon>Annelida</taxon>
        <taxon>Polychaeta</taxon>
        <taxon>Errantia</taxon>
        <taxon>Phyllodocida</taxon>
        <taxon>Nereididae</taxon>
        <taxon>Perinereis</taxon>
    </lineage>
</organism>
<dbReference type="InterPro" id="IPR017972">
    <property type="entry name" value="Cyt_P450_CS"/>
</dbReference>
<dbReference type="PRINTS" id="PR00463">
    <property type="entry name" value="EP450I"/>
</dbReference>
<dbReference type="PANTHER" id="PTHR24291:SF201">
    <property type="entry name" value="CYTOCHROME P450, FAMILY 4, SUBFAMILY B, POLYPEPTIDE 7"/>
    <property type="match status" value="1"/>
</dbReference>
<keyword evidence="3" id="KW-0503">Monooxygenase</keyword>
<dbReference type="GO" id="GO:0005506">
    <property type="term" value="F:iron ion binding"/>
    <property type="evidence" value="ECO:0007669"/>
    <property type="project" value="InterPro"/>
</dbReference>
<dbReference type="InterPro" id="IPR002401">
    <property type="entry name" value="Cyt_P450_E_grp-I"/>
</dbReference>
<comment type="cofactor">
    <cofactor evidence="2">
        <name>heme</name>
        <dbReference type="ChEBI" id="CHEBI:30413"/>
    </cofactor>
</comment>
<reference evidence="4" key="1">
    <citation type="submission" date="2010-04" db="EMBL/GenBank/DDBJ databases">
        <authorList>
            <person name="Zhou Y.B."/>
            <person name="Chen X."/>
            <person name="Sun N."/>
            <person name="Yang D.Z."/>
        </authorList>
    </citation>
    <scope>NUCLEOTIDE SEQUENCE</scope>
    <source>
        <tissue evidence="4">Body wall muscle</tissue>
    </source>
</reference>
<comment type="similarity">
    <text evidence="1 3">Belongs to the cytochrome P450 family.</text>
</comment>
<protein>
    <submittedName>
        <fullName evidence="4">Cytochrome P450 family 4 protein</fullName>
    </submittedName>
</protein>
<dbReference type="AlphaFoldDB" id="D7RU31"/>
<dbReference type="InterPro" id="IPR050196">
    <property type="entry name" value="Cytochrome_P450_Monoox"/>
</dbReference>
<sequence>MYRTWFIIGKAVNKFPGEPVEWPYGNLHQSPGFNEKLILHMKEMATKFNRAWRQWFGPFVPFITLCHPDTVKILAKTEEPKFTEGNSAYLLAQPWLGDGLLLTSGRKWKRNRRLLTPAFHFDILKSYISVYNEQSEILMKKWTEKCSKGESFDIQTDVCLCTLSIILQCAFSYGENIQEAGKRHPYAAAVLELSHLMVKRALNPLVRMSKFLYGLTSDGRLFFKHCDYVHEVAKNVISHRRQALQENPEALKDKKYFDFLDILLQARDQDGTGLTDLEIRDEVDTFLFEGHDTTASGISWTLYSLAKHPEFQKKAQQELDELLADRPNKWILWEDLNQLPYLTMCIKESMRLWCPVPLISRQLSQPITIEGVTLPPHTIIDINIVALHHNPTVWGEDHDEYKPDRFLPENINKMDNFAFLPFSAGPRNCIGQNFAMNEQKVTIARIIQRFDLSVDESHPVQPRPELVTRAIQGIKLFMKPR</sequence>
<dbReference type="Gene3D" id="1.10.630.10">
    <property type="entry name" value="Cytochrome P450"/>
    <property type="match status" value="1"/>
</dbReference>
<evidence type="ECO:0000256" key="3">
    <source>
        <dbReference type="RuleBase" id="RU000461"/>
    </source>
</evidence>
<keyword evidence="2 3" id="KW-0349">Heme</keyword>
<dbReference type="SUPFAM" id="SSF48264">
    <property type="entry name" value="Cytochrome P450"/>
    <property type="match status" value="1"/>
</dbReference>
<evidence type="ECO:0000313" key="4">
    <source>
        <dbReference type="EMBL" id="ADI52567.1"/>
    </source>
</evidence>
<dbReference type="GO" id="GO:0016705">
    <property type="term" value="F:oxidoreductase activity, acting on paired donors, with incorporation or reduction of molecular oxygen"/>
    <property type="evidence" value="ECO:0007669"/>
    <property type="project" value="InterPro"/>
</dbReference>
<evidence type="ECO:0000256" key="2">
    <source>
        <dbReference type="PIRSR" id="PIRSR602401-1"/>
    </source>
</evidence>
<dbReference type="PANTHER" id="PTHR24291">
    <property type="entry name" value="CYTOCHROME P450 FAMILY 4"/>
    <property type="match status" value="1"/>
</dbReference>
<proteinExistence type="evidence at transcript level"/>
<dbReference type="PRINTS" id="PR00385">
    <property type="entry name" value="P450"/>
</dbReference>
<accession>D7RU31</accession>
<dbReference type="InterPro" id="IPR001128">
    <property type="entry name" value="Cyt_P450"/>
</dbReference>
<keyword evidence="3" id="KW-0560">Oxidoreductase</keyword>
<dbReference type="GO" id="GO:0004497">
    <property type="term" value="F:monooxygenase activity"/>
    <property type="evidence" value="ECO:0007669"/>
    <property type="project" value="UniProtKB-KW"/>
</dbReference>
<evidence type="ECO:0000256" key="1">
    <source>
        <dbReference type="ARBA" id="ARBA00010617"/>
    </source>
</evidence>
<dbReference type="Pfam" id="PF00067">
    <property type="entry name" value="p450"/>
    <property type="match status" value="1"/>
</dbReference>
<name>D7RU31_PERAI</name>
<dbReference type="GO" id="GO:0020037">
    <property type="term" value="F:heme binding"/>
    <property type="evidence" value="ECO:0007669"/>
    <property type="project" value="InterPro"/>
</dbReference>
<dbReference type="CDD" id="cd20659">
    <property type="entry name" value="CYP4B_4F-like"/>
    <property type="match status" value="1"/>
</dbReference>
<keyword evidence="2 3" id="KW-0408">Iron</keyword>
<dbReference type="PROSITE" id="PS00086">
    <property type="entry name" value="CYTOCHROME_P450"/>
    <property type="match status" value="1"/>
</dbReference>
<dbReference type="EMBL" id="HM126463">
    <property type="protein sequence ID" value="ADI52567.1"/>
    <property type="molecule type" value="mRNA"/>
</dbReference>